<organism evidence="1 2">
    <name type="scientific">Rhizophagus irregularis</name>
    <dbReference type="NCBI Taxonomy" id="588596"/>
    <lineage>
        <taxon>Eukaryota</taxon>
        <taxon>Fungi</taxon>
        <taxon>Fungi incertae sedis</taxon>
        <taxon>Mucoromycota</taxon>
        <taxon>Glomeromycotina</taxon>
        <taxon>Glomeromycetes</taxon>
        <taxon>Glomerales</taxon>
        <taxon>Glomeraceae</taxon>
        <taxon>Rhizophagus</taxon>
    </lineage>
</organism>
<sequence length="395" mass="47369">MEPIDDFSWNSEVPDKTYQKYWNSEMEPIDDFSWNSEVPDRTYQRYWNLEVPDGTYQRYWNSEFRMEPIKDIGIWRFWMEPIKDIGIQRFWMEPIKDIGIQSEVLDRTYQRYWNSEVPDGTYQRYWNSEMEPIDDIGIRRFWIEPINDLEFGSSGWKSWNLSMILKFRDILTSESLILFNECHLSWMPKICFGLLISKFDTWALYWVFGMVSVRTFRWNNIGWDLWAEWSTASWVLSEWNFKGVLRSSLISFVFFNETLLTNIFSFCGFVTSWNLKIHSFLDETWIELRRISKGCEHFWLFGQLYNRISKVFGLLDEISKVLAPFERTSKVLAPFERTSKSRLSFERTLKNFEGPGLPFGRTLKAPAPFERTSKVPGSHLAHFKDPEILCQTFRK</sequence>
<evidence type="ECO:0000313" key="2">
    <source>
        <dbReference type="Proteomes" id="UP000232688"/>
    </source>
</evidence>
<dbReference type="Proteomes" id="UP000232688">
    <property type="component" value="Unassembled WGS sequence"/>
</dbReference>
<evidence type="ECO:0000313" key="1">
    <source>
        <dbReference type="EMBL" id="PKC63123.1"/>
    </source>
</evidence>
<dbReference type="VEuPathDB" id="FungiDB:RhiirFUN_002039"/>
<dbReference type="AlphaFoldDB" id="A0A2N0RIJ5"/>
<name>A0A2N0RIJ5_9GLOM</name>
<proteinExistence type="predicted"/>
<gene>
    <name evidence="1" type="ORF">RhiirA1_464194</name>
</gene>
<dbReference type="EMBL" id="LLXH01000771">
    <property type="protein sequence ID" value="PKC63123.1"/>
    <property type="molecule type" value="Genomic_DNA"/>
</dbReference>
<reference evidence="1 2" key="1">
    <citation type="submission" date="2017-10" db="EMBL/GenBank/DDBJ databases">
        <title>Extensive intraspecific genome diversity in a model arbuscular mycorrhizal fungus.</title>
        <authorList>
            <person name="Chen E.C.H."/>
            <person name="Morin E."/>
            <person name="Baudet D."/>
            <person name="Noel J."/>
            <person name="Ndikumana S."/>
            <person name="Charron P."/>
            <person name="St-Onge C."/>
            <person name="Giorgi J."/>
            <person name="Grigoriev I.V."/>
            <person name="Roux C."/>
            <person name="Martin F.M."/>
            <person name="Corradi N."/>
        </authorList>
    </citation>
    <scope>NUCLEOTIDE SEQUENCE [LARGE SCALE GENOMIC DNA]</scope>
    <source>
        <strain evidence="1 2">A1</strain>
    </source>
</reference>
<protein>
    <submittedName>
        <fullName evidence="1">Uncharacterized protein</fullName>
    </submittedName>
</protein>
<reference evidence="1 2" key="2">
    <citation type="submission" date="2017-10" db="EMBL/GenBank/DDBJ databases">
        <title>Genome analyses suggest a sexual origin of heterokaryosis in a supposedly ancient asexual fungus.</title>
        <authorList>
            <person name="Corradi N."/>
            <person name="Sedzielewska K."/>
            <person name="Noel J."/>
            <person name="Charron P."/>
            <person name="Farinelli L."/>
            <person name="Marton T."/>
            <person name="Kruger M."/>
            <person name="Pelin A."/>
            <person name="Brachmann A."/>
            <person name="Corradi N."/>
        </authorList>
    </citation>
    <scope>NUCLEOTIDE SEQUENCE [LARGE SCALE GENOMIC DNA]</scope>
    <source>
        <strain evidence="1 2">A1</strain>
    </source>
</reference>
<dbReference type="VEuPathDB" id="FungiDB:RhiirA1_464194"/>
<comment type="caution">
    <text evidence="1">The sequence shown here is derived from an EMBL/GenBank/DDBJ whole genome shotgun (WGS) entry which is preliminary data.</text>
</comment>
<accession>A0A2N0RIJ5</accession>